<dbReference type="KEGG" id="vg:10328377"/>
<organism evidence="1 2">
    <name type="scientific">Synechococcus phage Syn19</name>
    <dbReference type="NCBI Taxonomy" id="445684"/>
    <lineage>
        <taxon>Viruses</taxon>
        <taxon>Duplodnaviria</taxon>
        <taxon>Heunggongvirae</taxon>
        <taxon>Uroviricota</taxon>
        <taxon>Caudoviricetes</taxon>
        <taxon>Pantevenvirales</taxon>
        <taxon>Kyanoviridae</taxon>
        <taxon>Pontusvirus</taxon>
        <taxon>Pontusvirus syn19</taxon>
    </lineage>
</organism>
<reference evidence="1 2" key="1">
    <citation type="journal article" date="2010" name="Environ. Microbiol.">
        <title>Genomic analysis of oceanic cyanobacterial myoviruses compared with T4-like myoviruses from diverse hosts and environments.</title>
        <authorList>
            <person name="Sullivan M.B."/>
            <person name="Huang K.H."/>
            <person name="Ignacio-Espinoza J.C."/>
            <person name="Berlin A.M."/>
            <person name="Kelly L."/>
            <person name="Weigele P.R."/>
            <person name="DeFrancesco A.S."/>
            <person name="Kern S.E."/>
            <person name="Thompson L.R."/>
            <person name="Young S."/>
            <person name="Yandava C."/>
            <person name="Fu R."/>
            <person name="Krastins B."/>
            <person name="Chase M."/>
            <person name="Sarracino D."/>
            <person name="Osburne M.S."/>
            <person name="Henn M.R."/>
            <person name="Chisholm S.W."/>
        </authorList>
    </citation>
    <scope>NUCLEOTIDE SEQUENCE [LARGE SCALE GENOMIC DNA]</scope>
    <source>
        <strain evidence="1">Syn19</strain>
    </source>
</reference>
<dbReference type="EMBL" id="GU071106">
    <property type="protein sequence ID" value="ADO99365.1"/>
    <property type="molecule type" value="Genomic_DNA"/>
</dbReference>
<name>E3SQF7_9CAUD</name>
<evidence type="ECO:0000313" key="1">
    <source>
        <dbReference type="EMBL" id="ADO99365.1"/>
    </source>
</evidence>
<protein>
    <submittedName>
        <fullName evidence="1">Uncharacterized protein</fullName>
    </submittedName>
</protein>
<sequence>MARWCPHNAQSSVGYYTRVSSMNKKNLKTLIQDLEIAIAELKAEVYADPSAYIDKGSKRTASSYIDQNDDDGDPD</sequence>
<evidence type="ECO:0000313" key="2">
    <source>
        <dbReference type="Proteomes" id="UP000006535"/>
    </source>
</evidence>
<accession>E3SQF7</accession>
<gene>
    <name evidence="1" type="ORF">Syn19_192</name>
</gene>
<dbReference type="RefSeq" id="YP_004324025.1">
    <property type="nucleotide sequence ID" value="NC_015286.1"/>
</dbReference>
<dbReference type="GeneID" id="10328377"/>
<keyword evidence="2" id="KW-1185">Reference proteome</keyword>
<proteinExistence type="predicted"/>
<dbReference type="OrthoDB" id="26711at10239"/>
<dbReference type="Proteomes" id="UP000006535">
    <property type="component" value="Segment"/>
</dbReference>